<organism evidence="1 2">
    <name type="scientific">Photobacterium kishitanii</name>
    <dbReference type="NCBI Taxonomy" id="318456"/>
    <lineage>
        <taxon>Bacteria</taxon>
        <taxon>Pseudomonadati</taxon>
        <taxon>Pseudomonadota</taxon>
        <taxon>Gammaproteobacteria</taxon>
        <taxon>Vibrionales</taxon>
        <taxon>Vibrionaceae</taxon>
        <taxon>Photobacterium</taxon>
    </lineage>
</organism>
<evidence type="ECO:0000313" key="2">
    <source>
        <dbReference type="Proteomes" id="UP000241426"/>
    </source>
</evidence>
<proteinExistence type="predicted"/>
<reference evidence="1 2" key="1">
    <citation type="submission" date="2018-01" db="EMBL/GenBank/DDBJ databases">
        <title>Whole genome sequencing of Histamine producing bacteria.</title>
        <authorList>
            <person name="Butler K."/>
        </authorList>
    </citation>
    <scope>NUCLEOTIDE SEQUENCE [LARGE SCALE GENOMIC DNA]</scope>
    <source>
        <strain evidence="1 2">FS-7.2</strain>
    </source>
</reference>
<protein>
    <submittedName>
        <fullName evidence="1">Uncharacterized protein</fullName>
    </submittedName>
</protein>
<evidence type="ECO:0000313" key="1">
    <source>
        <dbReference type="EMBL" id="PSV01037.1"/>
    </source>
</evidence>
<comment type="caution">
    <text evidence="1">The sequence shown here is derived from an EMBL/GenBank/DDBJ whole genome shotgun (WGS) entry which is preliminary data.</text>
</comment>
<accession>A0A2T3KMK8</accession>
<dbReference type="RefSeq" id="WP_107288765.1">
    <property type="nucleotide sequence ID" value="NZ_PYNF01000002.1"/>
</dbReference>
<dbReference type="EMBL" id="PYNF01000002">
    <property type="protein sequence ID" value="PSV01037.1"/>
    <property type="molecule type" value="Genomic_DNA"/>
</dbReference>
<dbReference type="Proteomes" id="UP000241426">
    <property type="component" value="Unassembled WGS sequence"/>
</dbReference>
<dbReference type="AlphaFoldDB" id="A0A2T3KMK8"/>
<sequence length="216" mass="24128">MIKYRMSKDVEESLNLIVSSINRRIGDLGHVEVFLDISNLHADKKPWDFSRVKLQFTPSQSADVDALLSLDPSYKGMLLLELNSYTAFDSVSTTLKITSNYSCITQRNIYAHAVTETLSTAPFASMISKAIYAARETHTQKVIFDKNINEARILSEICNSDAHLSIRNSGDGKLLISGKNLEGSIVSFNKENSQYSINLDGISFEKLRDVIKLLNS</sequence>
<gene>
    <name evidence="1" type="ORF">C9J27_03135</name>
</gene>
<name>A0A2T3KMK8_9GAMM</name>